<dbReference type="AlphaFoldDB" id="A0AA38HC28"/>
<dbReference type="GO" id="GO:0006813">
    <property type="term" value="P:potassium ion transport"/>
    <property type="evidence" value="ECO:0007669"/>
    <property type="project" value="TreeGrafter"/>
</dbReference>
<keyword evidence="2" id="KW-1133">Transmembrane helix</keyword>
<gene>
    <name evidence="3" type="ORF">MKK02DRAFT_43587</name>
</gene>
<name>A0AA38HC28_9TREE</name>
<comment type="caution">
    <text evidence="3">The sequence shown here is derived from an EMBL/GenBank/DDBJ whole genome shotgun (WGS) entry which is preliminary data.</text>
</comment>
<dbReference type="Pfam" id="PF10173">
    <property type="entry name" value="Mit_KHE1"/>
    <property type="match status" value="1"/>
</dbReference>
<keyword evidence="4" id="KW-1185">Reference proteome</keyword>
<dbReference type="EMBL" id="JAKWFO010000004">
    <property type="protein sequence ID" value="KAI9637660.1"/>
    <property type="molecule type" value="Genomic_DNA"/>
</dbReference>
<dbReference type="GeneID" id="77731713"/>
<evidence type="ECO:0000313" key="3">
    <source>
        <dbReference type="EMBL" id="KAI9637660.1"/>
    </source>
</evidence>
<feature type="region of interest" description="Disordered" evidence="1">
    <location>
        <begin position="251"/>
        <end position="335"/>
    </location>
</feature>
<feature type="transmembrane region" description="Helical" evidence="2">
    <location>
        <begin position="184"/>
        <end position="209"/>
    </location>
</feature>
<keyword evidence="2" id="KW-0472">Membrane</keyword>
<dbReference type="RefSeq" id="XP_052947437.1">
    <property type="nucleotide sequence ID" value="XM_053092508.1"/>
</dbReference>
<dbReference type="PANTHER" id="PTHR28062">
    <property type="entry name" value="K+-H+ EXCHANGE-LIKE PROTEIN"/>
    <property type="match status" value="1"/>
</dbReference>
<reference evidence="3" key="1">
    <citation type="journal article" date="2022" name="G3 (Bethesda)">
        <title>High quality genome of the basidiomycete yeast Dioszegia hungarica PDD-24b-2 isolated from cloud water.</title>
        <authorList>
            <person name="Jarrige D."/>
            <person name="Haridas S."/>
            <person name="Bleykasten-Grosshans C."/>
            <person name="Joly M."/>
            <person name="Nadalig T."/>
            <person name="Sancelme M."/>
            <person name="Vuilleumier S."/>
            <person name="Grigoriev I.V."/>
            <person name="Amato P."/>
            <person name="Bringel F."/>
        </authorList>
    </citation>
    <scope>NUCLEOTIDE SEQUENCE</scope>
    <source>
        <strain evidence="3">PDD-24b-2</strain>
    </source>
</reference>
<protein>
    <submittedName>
        <fullName evidence="3">Mitochondrial K+-H+ exchange-related-domain-containing protein</fullName>
    </submittedName>
</protein>
<proteinExistence type="predicted"/>
<dbReference type="InterPro" id="IPR018786">
    <property type="entry name" value="Mit_KHE1"/>
</dbReference>
<dbReference type="Proteomes" id="UP001164286">
    <property type="component" value="Unassembled WGS sequence"/>
</dbReference>
<accession>A0AA38HC28</accession>
<feature type="compositionally biased region" description="Basic and acidic residues" evidence="1">
    <location>
        <begin position="284"/>
        <end position="300"/>
    </location>
</feature>
<keyword evidence="2" id="KW-0812">Transmembrane</keyword>
<evidence type="ECO:0000256" key="1">
    <source>
        <dbReference type="SAM" id="MobiDB-lite"/>
    </source>
</evidence>
<dbReference type="PANTHER" id="PTHR28062:SF1">
    <property type="entry name" value="TRANSMEMBRANE PROTEIN"/>
    <property type="match status" value="1"/>
</dbReference>
<feature type="compositionally biased region" description="Low complexity" evidence="1">
    <location>
        <begin position="314"/>
        <end position="335"/>
    </location>
</feature>
<dbReference type="GO" id="GO:0005743">
    <property type="term" value="C:mitochondrial inner membrane"/>
    <property type="evidence" value="ECO:0007669"/>
    <property type="project" value="TreeGrafter"/>
</dbReference>
<feature type="region of interest" description="Disordered" evidence="1">
    <location>
        <begin position="50"/>
        <end position="72"/>
    </location>
</feature>
<evidence type="ECO:0000256" key="2">
    <source>
        <dbReference type="SAM" id="Phobius"/>
    </source>
</evidence>
<evidence type="ECO:0000313" key="4">
    <source>
        <dbReference type="Proteomes" id="UP001164286"/>
    </source>
</evidence>
<organism evidence="3 4">
    <name type="scientific">Dioszegia hungarica</name>
    <dbReference type="NCBI Taxonomy" id="4972"/>
    <lineage>
        <taxon>Eukaryota</taxon>
        <taxon>Fungi</taxon>
        <taxon>Dikarya</taxon>
        <taxon>Basidiomycota</taxon>
        <taxon>Agaricomycotina</taxon>
        <taxon>Tremellomycetes</taxon>
        <taxon>Tremellales</taxon>
        <taxon>Bulleribasidiaceae</taxon>
        <taxon>Dioszegia</taxon>
    </lineage>
</organism>
<sequence>MPPKAPSTQFRIFALPLVRLPRPASKTLPAGTQAKLPNPLLLFHVSQPPPPVPTPVDTTNTSPAATKPITPPVEATPLHQRALNKATEQWLKLGDKPKDGWMYWFYAKGEGLMDKIEYEEWALKGIQEGLGVKVAKEGEVQEKAEIPLLYPALKDQPLPALIPKLHRLLAHRAPYHRKMMTRSLILVPFTWPFAIIPVLPNFPMFYVLWRAWSHYKAYRGATYLEQLLKLGFIVETPSKDLDAIYASVASGSGGGKENHAPDETTSEGVKTGAVSQGVPAPRIKGAEADLPKQAKGESKTAPDGTATPASMVYSGSSSSSGTAVTSTPPTSTHHTGLLLTLDQVPEMARVFGLRQTEIMDVNRAVEQAAKRIRQAVAAEVSGATK</sequence>
<dbReference type="GO" id="GO:1902600">
    <property type="term" value="P:proton transmembrane transport"/>
    <property type="evidence" value="ECO:0007669"/>
    <property type="project" value="TreeGrafter"/>
</dbReference>